<comment type="caution">
    <text evidence="10">The sequence shown here is derived from an EMBL/GenBank/DDBJ whole genome shotgun (WGS) entry which is preliminary data.</text>
</comment>
<evidence type="ECO:0000256" key="1">
    <source>
        <dbReference type="ARBA" id="ARBA00004613"/>
    </source>
</evidence>
<keyword evidence="3" id="KW-0964">Secreted</keyword>
<feature type="binding site" evidence="6">
    <location>
        <position position="466"/>
    </location>
    <ligand>
        <name>Zn(2+)</name>
        <dbReference type="ChEBI" id="CHEBI:29105"/>
    </ligand>
</feature>
<dbReference type="PRINTS" id="PR00836">
    <property type="entry name" value="SOMATOTROPIN"/>
</dbReference>
<evidence type="ECO:0000256" key="6">
    <source>
        <dbReference type="PIRSR" id="PIRSR601400-1"/>
    </source>
</evidence>
<feature type="transmembrane region" description="Helical" evidence="8">
    <location>
        <begin position="414"/>
        <end position="433"/>
    </location>
</feature>
<dbReference type="PROSITE" id="PS00338">
    <property type="entry name" value="SOMATOTROPIN_2"/>
    <property type="match status" value="1"/>
</dbReference>
<evidence type="ECO:0000256" key="5">
    <source>
        <dbReference type="ARBA" id="ARBA00023157"/>
    </source>
</evidence>
<comment type="similarity">
    <text evidence="2 7">Belongs to the somatotropin/prolactin family.</text>
</comment>
<dbReference type="PANTHER" id="PTHR11417">
    <property type="entry name" value="SOMATOTROPIN,PROLACTIN"/>
    <property type="match status" value="1"/>
</dbReference>
<proteinExistence type="inferred from homology"/>
<keyword evidence="6" id="KW-0862">Zinc</keyword>
<gene>
    <name evidence="10" type="ORF">MG293_018721</name>
</gene>
<keyword evidence="8" id="KW-0812">Transmembrane</keyword>
<keyword evidence="11" id="KW-1185">Reference proteome</keyword>
<feature type="binding site" evidence="6">
    <location>
        <position position="624"/>
    </location>
    <ligand>
        <name>Zn(2+)</name>
        <dbReference type="ChEBI" id="CHEBI:29105"/>
    </ligand>
</feature>
<dbReference type="InterPro" id="IPR001400">
    <property type="entry name" value="Somatotropin/Prolactin"/>
</dbReference>
<protein>
    <submittedName>
        <fullName evidence="10">Uncharacterized protein</fullName>
    </submittedName>
</protein>
<dbReference type="GO" id="GO:0005179">
    <property type="term" value="F:hormone activity"/>
    <property type="evidence" value="ECO:0007669"/>
    <property type="project" value="UniProtKB-KW"/>
</dbReference>
<dbReference type="CDD" id="cd10288">
    <property type="entry name" value="prolactin_like"/>
    <property type="match status" value="1"/>
</dbReference>
<feature type="signal peptide" evidence="9">
    <location>
        <begin position="1"/>
        <end position="32"/>
    </location>
</feature>
<feature type="transmembrane region" description="Helical" evidence="8">
    <location>
        <begin position="376"/>
        <end position="393"/>
    </location>
</feature>
<keyword evidence="6" id="KW-0479">Metal-binding</keyword>
<sequence length="638" mass="73876">MLARVYDFMLLLAKGFCLLLLVVMSNLLLCKGNSCPSCGPDVFVTSLKSLTNVFIDAARLSRNFHNLSAIMFKEFDENYAQGKQYYINATNSCHTNFFHISEETDKAHQMNEEKYAKGKLYNINATISCHTDSLNTPKEREEAEETDIEDLSKWILIFLYSWSRPLNLLVTDLQSVKEVSETILSSAKENVKKVEELQEFIERHFCQNEKYAQGKLYHINATDSCHTNSFHSPEDRYKAYQLNIIAAVLQTMHDADSSWSRLPSLTSSDEDMRHSELYNLFHCLYRDAVLNSAYLQRTDRKRNIKIMLARVYDFMLLLAKGSCLLLLLVMSNLLLCQGNPCPSCGPDVFATSLRSPTDLFIKVAWLSHDFHNCSTIMFQEFFLLTSVLNSAYLQRTDRKRNIKIMLARVYDFMLLLAKGSCLLLLLVMSNLLLCQGNPCPSCGPDVFATSLRSRTDLFIKFAWLSHDLHNRSTIMFQEFNETYAQGKLYHVNAANSCQTNAFDFPESRDKAHQLSNEIITKWALVLLYSWNDPLYHLVTELQRTKELPETFISNTEDIEDMSERLQKFLESHFKKIIAPALMMIRDDPIVWSDIPYVKSSNEECRHSEFYNLFHCLRRDSRKIDMYFKILECRALKTC</sequence>
<keyword evidence="8" id="KW-1133">Transmembrane helix</keyword>
<dbReference type="GO" id="GO:0046872">
    <property type="term" value="F:metal ion binding"/>
    <property type="evidence" value="ECO:0007669"/>
    <property type="project" value="UniProtKB-KW"/>
</dbReference>
<evidence type="ECO:0000313" key="10">
    <source>
        <dbReference type="EMBL" id="KAI4530863.1"/>
    </source>
</evidence>
<keyword evidence="9" id="KW-0732">Signal</keyword>
<dbReference type="GO" id="GO:0046427">
    <property type="term" value="P:positive regulation of receptor signaling pathway via JAK-STAT"/>
    <property type="evidence" value="ECO:0007669"/>
    <property type="project" value="TreeGrafter"/>
</dbReference>
<dbReference type="GO" id="GO:0005148">
    <property type="term" value="F:prolactin receptor binding"/>
    <property type="evidence" value="ECO:0007669"/>
    <property type="project" value="TreeGrafter"/>
</dbReference>
<dbReference type="GO" id="GO:0008284">
    <property type="term" value="P:positive regulation of cell population proliferation"/>
    <property type="evidence" value="ECO:0007669"/>
    <property type="project" value="TreeGrafter"/>
</dbReference>
<comment type="subcellular location">
    <subcellularLocation>
        <location evidence="1 7">Secreted</location>
    </subcellularLocation>
</comment>
<dbReference type="InterPro" id="IPR018116">
    <property type="entry name" value="Somatotropin_CS"/>
</dbReference>
<evidence type="ECO:0000256" key="4">
    <source>
        <dbReference type="ARBA" id="ARBA00022702"/>
    </source>
</evidence>
<dbReference type="GO" id="GO:1903489">
    <property type="term" value="P:positive regulation of lactation"/>
    <property type="evidence" value="ECO:0007669"/>
    <property type="project" value="TreeGrafter"/>
</dbReference>
<dbReference type="GO" id="GO:0030879">
    <property type="term" value="P:mammary gland development"/>
    <property type="evidence" value="ECO:0007669"/>
    <property type="project" value="TreeGrafter"/>
</dbReference>
<dbReference type="Proteomes" id="UP001214576">
    <property type="component" value="Unassembled WGS sequence"/>
</dbReference>
<evidence type="ECO:0000256" key="9">
    <source>
        <dbReference type="SAM" id="SignalP"/>
    </source>
</evidence>
<dbReference type="AlphaFoldDB" id="A0AAD4Y182"/>
<evidence type="ECO:0000256" key="8">
    <source>
        <dbReference type="SAM" id="Phobius"/>
    </source>
</evidence>
<dbReference type="SUPFAM" id="SSF47266">
    <property type="entry name" value="4-helical cytokines"/>
    <property type="match status" value="4"/>
</dbReference>
<keyword evidence="5" id="KW-1015">Disulfide bond</keyword>
<evidence type="ECO:0000256" key="2">
    <source>
        <dbReference type="ARBA" id="ARBA00008474"/>
    </source>
</evidence>
<evidence type="ECO:0000256" key="3">
    <source>
        <dbReference type="ARBA" id="ARBA00022525"/>
    </source>
</evidence>
<reference evidence="10" key="1">
    <citation type="submission" date="2022-03" db="EMBL/GenBank/DDBJ databases">
        <title>Genomic analyses of argali, domestic sheep and their hybrids provide insights into chromosomal evolution, heterosis and genetic basis of agronomic traits.</title>
        <authorList>
            <person name="Li M."/>
        </authorList>
    </citation>
    <scope>NUCLEOTIDE SEQUENCE</scope>
    <source>
        <strain evidence="10">CAU-MHL-2022a</strain>
        <tissue evidence="10">Skin</tissue>
    </source>
</reference>
<dbReference type="Gene3D" id="1.20.1250.10">
    <property type="match status" value="4"/>
</dbReference>
<keyword evidence="8" id="KW-0472">Membrane</keyword>
<dbReference type="PANTHER" id="PTHR11417:SF5">
    <property type="entry name" value="PROLACTIN"/>
    <property type="match status" value="1"/>
</dbReference>
<evidence type="ECO:0000313" key="11">
    <source>
        <dbReference type="Proteomes" id="UP001214576"/>
    </source>
</evidence>
<dbReference type="GO" id="GO:0005615">
    <property type="term" value="C:extracellular space"/>
    <property type="evidence" value="ECO:0007669"/>
    <property type="project" value="TreeGrafter"/>
</dbReference>
<dbReference type="GO" id="GO:0031667">
    <property type="term" value="P:response to nutrient levels"/>
    <property type="evidence" value="ECO:0007669"/>
    <property type="project" value="TreeGrafter"/>
</dbReference>
<dbReference type="EMBL" id="JAKZEL010000024">
    <property type="protein sequence ID" value="KAI4530863.1"/>
    <property type="molecule type" value="Genomic_DNA"/>
</dbReference>
<accession>A0AAD4Y182</accession>
<name>A0AAD4Y182_OVIAM</name>
<organism evidence="10 11">
    <name type="scientific">Ovis ammon polii</name>
    <dbReference type="NCBI Taxonomy" id="230172"/>
    <lineage>
        <taxon>Eukaryota</taxon>
        <taxon>Metazoa</taxon>
        <taxon>Chordata</taxon>
        <taxon>Craniata</taxon>
        <taxon>Vertebrata</taxon>
        <taxon>Euteleostomi</taxon>
        <taxon>Mammalia</taxon>
        <taxon>Eutheria</taxon>
        <taxon>Laurasiatheria</taxon>
        <taxon>Artiodactyla</taxon>
        <taxon>Ruminantia</taxon>
        <taxon>Pecora</taxon>
        <taxon>Bovidae</taxon>
        <taxon>Caprinae</taxon>
        <taxon>Ovis</taxon>
    </lineage>
</organism>
<dbReference type="GO" id="GO:0007565">
    <property type="term" value="P:female pregnancy"/>
    <property type="evidence" value="ECO:0007669"/>
    <property type="project" value="TreeGrafter"/>
</dbReference>
<dbReference type="InterPro" id="IPR009079">
    <property type="entry name" value="4_helix_cytokine-like_core"/>
</dbReference>
<dbReference type="Pfam" id="PF00103">
    <property type="entry name" value="Hormone_1"/>
    <property type="match status" value="5"/>
</dbReference>
<evidence type="ECO:0000256" key="7">
    <source>
        <dbReference type="RuleBase" id="RU003618"/>
    </source>
</evidence>
<feature type="transmembrane region" description="Helical" evidence="8">
    <location>
        <begin position="307"/>
        <end position="330"/>
    </location>
</feature>
<feature type="chain" id="PRO_5042124749" evidence="9">
    <location>
        <begin position="33"/>
        <end position="638"/>
    </location>
</feature>
<keyword evidence="4 7" id="KW-0372">Hormone</keyword>
<dbReference type="PROSITE" id="PS00266">
    <property type="entry name" value="SOMATOTROPIN_1"/>
    <property type="match status" value="1"/>
</dbReference>